<feature type="compositionally biased region" description="Low complexity" evidence="1">
    <location>
        <begin position="163"/>
        <end position="172"/>
    </location>
</feature>
<comment type="caution">
    <text evidence="2">The sequence shown here is derived from an EMBL/GenBank/DDBJ whole genome shotgun (WGS) entry which is preliminary data.</text>
</comment>
<evidence type="ECO:0000313" key="3">
    <source>
        <dbReference type="Proteomes" id="UP001172457"/>
    </source>
</evidence>
<evidence type="ECO:0000256" key="1">
    <source>
        <dbReference type="SAM" id="MobiDB-lite"/>
    </source>
</evidence>
<dbReference type="AlphaFoldDB" id="A0AA38WGS4"/>
<proteinExistence type="predicted"/>
<dbReference type="EMBL" id="JARYMX010000002">
    <property type="protein sequence ID" value="KAJ9560587.1"/>
    <property type="molecule type" value="Genomic_DNA"/>
</dbReference>
<gene>
    <name evidence="2" type="ORF">OSB04_005747</name>
</gene>
<dbReference type="Proteomes" id="UP001172457">
    <property type="component" value="Chromosome 2"/>
</dbReference>
<evidence type="ECO:0000313" key="2">
    <source>
        <dbReference type="EMBL" id="KAJ9560587.1"/>
    </source>
</evidence>
<keyword evidence="3" id="KW-1185">Reference proteome</keyword>
<organism evidence="2 3">
    <name type="scientific">Centaurea solstitialis</name>
    <name type="common">yellow star-thistle</name>
    <dbReference type="NCBI Taxonomy" id="347529"/>
    <lineage>
        <taxon>Eukaryota</taxon>
        <taxon>Viridiplantae</taxon>
        <taxon>Streptophyta</taxon>
        <taxon>Embryophyta</taxon>
        <taxon>Tracheophyta</taxon>
        <taxon>Spermatophyta</taxon>
        <taxon>Magnoliopsida</taxon>
        <taxon>eudicotyledons</taxon>
        <taxon>Gunneridae</taxon>
        <taxon>Pentapetalae</taxon>
        <taxon>asterids</taxon>
        <taxon>campanulids</taxon>
        <taxon>Asterales</taxon>
        <taxon>Asteraceae</taxon>
        <taxon>Carduoideae</taxon>
        <taxon>Cardueae</taxon>
        <taxon>Centaureinae</taxon>
        <taxon>Centaurea</taxon>
    </lineage>
</organism>
<name>A0AA38WGS4_9ASTR</name>
<accession>A0AA38WGS4</accession>
<feature type="compositionally biased region" description="Pro residues" evidence="1">
    <location>
        <begin position="183"/>
        <end position="204"/>
    </location>
</feature>
<protein>
    <submittedName>
        <fullName evidence="2">Uncharacterized protein</fullName>
    </submittedName>
</protein>
<feature type="compositionally biased region" description="Polar residues" evidence="1">
    <location>
        <begin position="123"/>
        <end position="138"/>
    </location>
</feature>
<sequence>MHAISTSLQMQPLHWLLDSSIYDLTGGIEHWSFQLIAAVDRSSCNFQKVDFWCFGDLIVVCVRFAREIGRDSSGCMESLKSWFMSRKTRGEFFEINPEIERTFRERKRAQASINNHLPAAFMNNQGILDNPEGSNQRNLGTPPLPHTPGPQQRPVVPPPGVVPRPMVQQPGPQIRPMAGMPPFFQPPPHQPPPLQLPGPVQPPPHQHHLDMHFHDEEETGEEEDDHEPMQQGPIRAEAPNIINLANSKEGRIMDYATPVLDLLNSGISRPQLNTLHFELKPIMFTCCKPMANLEDCHQKIHTLI</sequence>
<feature type="region of interest" description="Disordered" evidence="1">
    <location>
        <begin position="123"/>
        <end position="209"/>
    </location>
</feature>
<reference evidence="2" key="1">
    <citation type="submission" date="2023-03" db="EMBL/GenBank/DDBJ databases">
        <title>Chromosome-scale reference genome and RAD-based genetic map of yellow starthistle (Centaurea solstitialis) reveal putative structural variation and QTLs associated with invader traits.</title>
        <authorList>
            <person name="Reatini B."/>
            <person name="Cang F.A."/>
            <person name="Jiang Q."/>
            <person name="Mckibben M.T.W."/>
            <person name="Barker M.S."/>
            <person name="Rieseberg L.H."/>
            <person name="Dlugosch K.M."/>
        </authorList>
    </citation>
    <scope>NUCLEOTIDE SEQUENCE</scope>
    <source>
        <strain evidence="2">CAN-66</strain>
        <tissue evidence="2">Leaf</tissue>
    </source>
</reference>